<name>A0A561WWI5_9ACTN</name>
<reference evidence="2 3" key="1">
    <citation type="submission" date="2019-06" db="EMBL/GenBank/DDBJ databases">
        <title>Sequencing the genomes of 1000 actinobacteria strains.</title>
        <authorList>
            <person name="Klenk H.-P."/>
        </authorList>
    </citation>
    <scope>NUCLEOTIDE SEQUENCE [LARGE SCALE GENOMIC DNA]</scope>
    <source>
        <strain evidence="2 3">DSM 102131</strain>
    </source>
</reference>
<feature type="region of interest" description="Disordered" evidence="1">
    <location>
        <begin position="16"/>
        <end position="48"/>
    </location>
</feature>
<keyword evidence="3" id="KW-1185">Reference proteome</keyword>
<dbReference type="EMBL" id="VIXA01000001">
    <property type="protein sequence ID" value="TWG28226.1"/>
    <property type="molecule type" value="Genomic_DNA"/>
</dbReference>
<organism evidence="2 3">
    <name type="scientific">Micromonospora palomenae</name>
    <dbReference type="NCBI Taxonomy" id="1461247"/>
    <lineage>
        <taxon>Bacteria</taxon>
        <taxon>Bacillati</taxon>
        <taxon>Actinomycetota</taxon>
        <taxon>Actinomycetes</taxon>
        <taxon>Micromonosporales</taxon>
        <taxon>Micromonosporaceae</taxon>
        <taxon>Micromonospora</taxon>
    </lineage>
</organism>
<dbReference type="Proteomes" id="UP000319927">
    <property type="component" value="Unassembled WGS sequence"/>
</dbReference>
<gene>
    <name evidence="2" type="ORF">FHX75_111377</name>
</gene>
<dbReference type="AlphaFoldDB" id="A0A561WWI5"/>
<sequence>MGDYRPLARLVVGTPAARADSGSPRRAVVDRPASGEAGSPCGARRGEPRAASLRRVGVRGGAPRSSKIKTAVWPRRSLSPACSSCRLMPPSPYRRRPAWLYGWLYSHTAQGWHDRRMDGADTQPGQPAAALSDLVMVDLTEAERHLLARGLKEWGGPAHSTEALAVAMGFEGVEDLYAQAGPLYASIRAEAPLSRRDWRRVLIATEVVFASDIFGSGCDWSTTTGLSDEETILLLRAVQRKLARSANVHNP</sequence>
<evidence type="ECO:0000313" key="3">
    <source>
        <dbReference type="Proteomes" id="UP000319927"/>
    </source>
</evidence>
<evidence type="ECO:0000313" key="2">
    <source>
        <dbReference type="EMBL" id="TWG28226.1"/>
    </source>
</evidence>
<accession>A0A561WWI5</accession>
<evidence type="ECO:0000256" key="1">
    <source>
        <dbReference type="SAM" id="MobiDB-lite"/>
    </source>
</evidence>
<proteinExistence type="predicted"/>
<comment type="caution">
    <text evidence="2">The sequence shown here is derived from an EMBL/GenBank/DDBJ whole genome shotgun (WGS) entry which is preliminary data.</text>
</comment>
<protein>
    <submittedName>
        <fullName evidence="2">Uncharacterized protein</fullName>
    </submittedName>
</protein>